<feature type="transmembrane region" description="Helical" evidence="8">
    <location>
        <begin position="181"/>
        <end position="205"/>
    </location>
</feature>
<feature type="transmembrane region" description="Helical" evidence="8">
    <location>
        <begin position="12"/>
        <end position="29"/>
    </location>
</feature>
<comment type="subcellular location">
    <subcellularLocation>
        <location evidence="1">Cell membrane</location>
        <topology evidence="1">Multi-pass membrane protein</topology>
    </subcellularLocation>
</comment>
<keyword evidence="5 8" id="KW-0812">Transmembrane</keyword>
<organism evidence="10 11">
    <name type="scientific">Candidatus Daviesbacteria bacterium GW2011_GWA2_38_24</name>
    <dbReference type="NCBI Taxonomy" id="1618422"/>
    <lineage>
        <taxon>Bacteria</taxon>
        <taxon>Candidatus Daviesiibacteriota</taxon>
    </lineage>
</organism>
<evidence type="ECO:0000313" key="10">
    <source>
        <dbReference type="EMBL" id="KKQ67175.1"/>
    </source>
</evidence>
<evidence type="ECO:0000256" key="4">
    <source>
        <dbReference type="ARBA" id="ARBA00022679"/>
    </source>
</evidence>
<feature type="transmembrane region" description="Helical" evidence="8">
    <location>
        <begin position="132"/>
        <end position="149"/>
    </location>
</feature>
<dbReference type="GO" id="GO:0005886">
    <property type="term" value="C:plasma membrane"/>
    <property type="evidence" value="ECO:0007669"/>
    <property type="project" value="UniProtKB-SubCell"/>
</dbReference>
<evidence type="ECO:0000259" key="9">
    <source>
        <dbReference type="Pfam" id="PF13231"/>
    </source>
</evidence>
<dbReference type="PANTHER" id="PTHR33908">
    <property type="entry name" value="MANNOSYLTRANSFERASE YKCB-RELATED"/>
    <property type="match status" value="1"/>
</dbReference>
<feature type="transmembrane region" description="Helical" evidence="8">
    <location>
        <begin position="155"/>
        <end position="172"/>
    </location>
</feature>
<dbReference type="GO" id="GO:0009103">
    <property type="term" value="P:lipopolysaccharide biosynthetic process"/>
    <property type="evidence" value="ECO:0007669"/>
    <property type="project" value="UniProtKB-ARBA"/>
</dbReference>
<reference evidence="10 11" key="1">
    <citation type="journal article" date="2015" name="Nature">
        <title>rRNA introns, odd ribosomes, and small enigmatic genomes across a large radiation of phyla.</title>
        <authorList>
            <person name="Brown C.T."/>
            <person name="Hug L.A."/>
            <person name="Thomas B.C."/>
            <person name="Sharon I."/>
            <person name="Castelle C.J."/>
            <person name="Singh A."/>
            <person name="Wilkins M.J."/>
            <person name="Williams K.H."/>
            <person name="Banfield J.F."/>
        </authorList>
    </citation>
    <scope>NUCLEOTIDE SEQUENCE [LARGE SCALE GENOMIC DNA]</scope>
</reference>
<accession>A0A0G0JVR3</accession>
<keyword evidence="7 8" id="KW-0472">Membrane</keyword>
<dbReference type="EMBL" id="LBUP01000001">
    <property type="protein sequence ID" value="KKQ67175.1"/>
    <property type="molecule type" value="Genomic_DNA"/>
</dbReference>
<dbReference type="PANTHER" id="PTHR33908:SF11">
    <property type="entry name" value="MEMBRANE PROTEIN"/>
    <property type="match status" value="1"/>
</dbReference>
<keyword evidence="3" id="KW-0328">Glycosyltransferase</keyword>
<keyword evidence="4 10" id="KW-0808">Transferase</keyword>
<evidence type="ECO:0000256" key="5">
    <source>
        <dbReference type="ARBA" id="ARBA00022692"/>
    </source>
</evidence>
<gene>
    <name evidence="10" type="ORF">US86_C0001G0102</name>
</gene>
<feature type="transmembrane region" description="Helical" evidence="8">
    <location>
        <begin position="304"/>
        <end position="323"/>
    </location>
</feature>
<keyword evidence="2" id="KW-1003">Cell membrane</keyword>
<feature type="transmembrane region" description="Helical" evidence="8">
    <location>
        <begin position="106"/>
        <end position="125"/>
    </location>
</feature>
<feature type="transmembrane region" description="Helical" evidence="8">
    <location>
        <begin position="361"/>
        <end position="379"/>
    </location>
</feature>
<dbReference type="Pfam" id="PF13231">
    <property type="entry name" value="PMT_2"/>
    <property type="match status" value="1"/>
</dbReference>
<dbReference type="InterPro" id="IPR038731">
    <property type="entry name" value="RgtA/B/C-like"/>
</dbReference>
<evidence type="ECO:0000256" key="1">
    <source>
        <dbReference type="ARBA" id="ARBA00004651"/>
    </source>
</evidence>
<proteinExistence type="predicted"/>
<evidence type="ECO:0000313" key="11">
    <source>
        <dbReference type="Proteomes" id="UP000034235"/>
    </source>
</evidence>
<feature type="transmembrane region" description="Helical" evidence="8">
    <location>
        <begin position="329"/>
        <end position="349"/>
    </location>
</feature>
<evidence type="ECO:0000256" key="2">
    <source>
        <dbReference type="ARBA" id="ARBA00022475"/>
    </source>
</evidence>
<feature type="transmembrane region" description="Helical" evidence="8">
    <location>
        <begin position="225"/>
        <end position="243"/>
    </location>
</feature>
<comment type="caution">
    <text evidence="10">The sequence shown here is derived from an EMBL/GenBank/DDBJ whole genome shotgun (WGS) entry which is preliminary data.</text>
</comment>
<protein>
    <submittedName>
        <fullName evidence="10">Glycosyl transferase family 39</fullName>
    </submittedName>
</protein>
<dbReference type="AlphaFoldDB" id="A0A0G0JVR3"/>
<evidence type="ECO:0000256" key="7">
    <source>
        <dbReference type="ARBA" id="ARBA00023136"/>
    </source>
</evidence>
<feature type="domain" description="Glycosyltransferase RgtA/B/C/D-like" evidence="9">
    <location>
        <begin position="103"/>
        <end position="237"/>
    </location>
</feature>
<sequence length="480" mass="55359">MKIFNFLKNQYFWLAIILLIGLSVRLYKIDTALADWHSWRQADTAAVARNFYVEGFNPLYPRADDMGVASVTGRANLERLRFVEFPIYNSLVYFAYVLNGGIDIKLARLVAIAFSLGSTVFIYLITKRYSNVMVALLASFLYAVLPFNVFFSRTILPEPSLVFFSLGMLYFVDKWIYEKRIYLFILAVIFTSSALLIKPTAAFYLLPVLYSYWIVERKIIPPLKYFIYLGLSFLPLVLWRLWIMQYPEGIPAFEWLMNGNNIRFKPAFFRWILHDRFGREILSVSGTILFAIGLLKKPEGRENFFLHIFAFSSLLYLVVFATGNVQHDYYQYFIVPALVIFVARGLAYLISGGKDLLPKIVSIPLALLLIYLTLGLTWYEVRGFYQINDNSIIIAGEAADKILPKSARVVAPYGGSTSFLYYINRPGFAYIPGPIDEVIDKYNINYYVAVSYDEDTKNIMKKYKVIEQTPKYVIVDLSQK</sequence>
<evidence type="ECO:0000256" key="3">
    <source>
        <dbReference type="ARBA" id="ARBA00022676"/>
    </source>
</evidence>
<keyword evidence="6 8" id="KW-1133">Transmembrane helix</keyword>
<dbReference type="GO" id="GO:0016763">
    <property type="term" value="F:pentosyltransferase activity"/>
    <property type="evidence" value="ECO:0007669"/>
    <property type="project" value="TreeGrafter"/>
</dbReference>
<evidence type="ECO:0000256" key="8">
    <source>
        <dbReference type="SAM" id="Phobius"/>
    </source>
</evidence>
<name>A0A0G0JVR3_9BACT</name>
<evidence type="ECO:0000256" key="6">
    <source>
        <dbReference type="ARBA" id="ARBA00022989"/>
    </source>
</evidence>
<dbReference type="InterPro" id="IPR050297">
    <property type="entry name" value="LipidA_mod_glycosyltrf_83"/>
</dbReference>
<dbReference type="Proteomes" id="UP000034235">
    <property type="component" value="Unassembled WGS sequence"/>
</dbReference>